<protein>
    <submittedName>
        <fullName evidence="3">DegV family protein</fullName>
    </submittedName>
</protein>
<dbReference type="PROSITE" id="PS51482">
    <property type="entry name" value="DEGV"/>
    <property type="match status" value="1"/>
</dbReference>
<evidence type="ECO:0000313" key="3">
    <source>
        <dbReference type="EMBL" id="QCT73248.1"/>
    </source>
</evidence>
<comment type="function">
    <text evidence="1">May bind long-chain fatty acids, such as palmitate, and may play a role in lipid transport or fatty acid metabolism.</text>
</comment>
<dbReference type="AlphaFoldDB" id="A0A4P9CC38"/>
<dbReference type="Pfam" id="PF02645">
    <property type="entry name" value="DegV"/>
    <property type="match status" value="1"/>
</dbReference>
<dbReference type="InterPro" id="IPR050270">
    <property type="entry name" value="DegV_domain_contain"/>
</dbReference>
<dbReference type="InterPro" id="IPR043168">
    <property type="entry name" value="DegV_C"/>
</dbReference>
<evidence type="ECO:0000256" key="2">
    <source>
        <dbReference type="ARBA" id="ARBA00023121"/>
    </source>
</evidence>
<proteinExistence type="predicted"/>
<keyword evidence="2" id="KW-0446">Lipid-binding</keyword>
<dbReference type="EMBL" id="CP029487">
    <property type="protein sequence ID" value="QCT73248.1"/>
    <property type="molecule type" value="Genomic_DNA"/>
</dbReference>
<dbReference type="Gene3D" id="3.30.1180.10">
    <property type="match status" value="1"/>
</dbReference>
<dbReference type="SUPFAM" id="SSF82549">
    <property type="entry name" value="DAK1/DegV-like"/>
    <property type="match status" value="1"/>
</dbReference>
<dbReference type="Gene3D" id="3.40.50.10170">
    <property type="match status" value="1"/>
</dbReference>
<reference evidence="3 4" key="1">
    <citation type="submission" date="2018-05" db="EMBL/GenBank/DDBJ databases">
        <title>Genome comparison of Eubacterium sp.</title>
        <authorList>
            <person name="Feng Y."/>
            <person name="Sanchez-Andrea I."/>
            <person name="Stams A.J.M."/>
            <person name="De Vos W.M."/>
        </authorList>
    </citation>
    <scope>NUCLEOTIDE SEQUENCE [LARGE SCALE GENOMIC DNA]</scope>
    <source>
        <strain evidence="3 4">YI</strain>
    </source>
</reference>
<dbReference type="PANTHER" id="PTHR33434:SF3">
    <property type="entry name" value="DEGV DOMAIN-CONTAINING PROTEIN YITS"/>
    <property type="match status" value="1"/>
</dbReference>
<dbReference type="InterPro" id="IPR003797">
    <property type="entry name" value="DegV"/>
</dbReference>
<dbReference type="RefSeq" id="WP_096918948.1">
    <property type="nucleotide sequence ID" value="NZ_CP029487.1"/>
</dbReference>
<organism evidence="3 4">
    <name type="scientific">Eubacterium maltosivorans</name>
    <dbReference type="NCBI Taxonomy" id="2041044"/>
    <lineage>
        <taxon>Bacteria</taxon>
        <taxon>Bacillati</taxon>
        <taxon>Bacillota</taxon>
        <taxon>Clostridia</taxon>
        <taxon>Eubacteriales</taxon>
        <taxon>Eubacteriaceae</taxon>
        <taxon>Eubacterium</taxon>
    </lineage>
</organism>
<evidence type="ECO:0000256" key="1">
    <source>
        <dbReference type="ARBA" id="ARBA00003238"/>
    </source>
</evidence>
<dbReference type="PANTHER" id="PTHR33434">
    <property type="entry name" value="DEGV DOMAIN-CONTAINING PROTEIN DR_1986-RELATED"/>
    <property type="match status" value="1"/>
</dbReference>
<accession>A0A4P9CC38</accession>
<evidence type="ECO:0000313" key="4">
    <source>
        <dbReference type="Proteomes" id="UP000218387"/>
    </source>
</evidence>
<name>A0A4P9CC38_EUBML</name>
<dbReference type="Proteomes" id="UP000218387">
    <property type="component" value="Chromosome"/>
</dbReference>
<dbReference type="GO" id="GO:0008289">
    <property type="term" value="F:lipid binding"/>
    <property type="evidence" value="ECO:0007669"/>
    <property type="project" value="UniProtKB-KW"/>
</dbReference>
<keyword evidence="4" id="KW-1185">Reference proteome</keyword>
<gene>
    <name evidence="3" type="ORF">CPZ25_018650</name>
</gene>
<dbReference type="KEGG" id="emt:CPZ25_018650"/>
<dbReference type="NCBIfam" id="TIGR00762">
    <property type="entry name" value="DegV"/>
    <property type="match status" value="1"/>
</dbReference>
<sequence>MSIKILTDSACDMPAEELEKYDVELMPLYVIEGEKTYLDGIEITPEVLYSKMRRGVHYKTSQIPYADFVKRFTELAEASVPFMYLSFSSGLSGTYQAAMLAKRDVLEKYPDANIEVLDTKAVTGGLGLIVREVAEAAQNGASMEELVKLSCYYAAHIRHVFTVTDLEYLYRGGRLNKGTAIVGNMLKISPLLDVDENGELRQVDKARGEKKLLKKMVEYIEEKGDKLCEQTIYITHADNMPLAESFVKIASKHFKTDNFKIMPLAPIIGTHSGPGTLAVFFFDEVK</sequence>